<organism evidence="2 3">
    <name type="scientific">Lentzea flaviverrucosa</name>
    <dbReference type="NCBI Taxonomy" id="200379"/>
    <lineage>
        <taxon>Bacteria</taxon>
        <taxon>Bacillati</taxon>
        <taxon>Actinomycetota</taxon>
        <taxon>Actinomycetes</taxon>
        <taxon>Pseudonocardiales</taxon>
        <taxon>Pseudonocardiaceae</taxon>
        <taxon>Lentzea</taxon>
    </lineage>
</organism>
<evidence type="ECO:0000313" key="3">
    <source>
        <dbReference type="Proteomes" id="UP000199028"/>
    </source>
</evidence>
<dbReference type="RefSeq" id="WP_143086952.1">
    <property type="nucleotide sequence ID" value="NZ_FOFT01000017.1"/>
</dbReference>
<feature type="chain" id="PRO_5011709494" evidence="1">
    <location>
        <begin position="31"/>
        <end position="93"/>
    </location>
</feature>
<dbReference type="Proteomes" id="UP000199028">
    <property type="component" value="Unassembled WGS sequence"/>
</dbReference>
<feature type="signal peptide" evidence="1">
    <location>
        <begin position="1"/>
        <end position="30"/>
    </location>
</feature>
<gene>
    <name evidence="2" type="ORF">SAMN05216195_11732</name>
</gene>
<evidence type="ECO:0000313" key="2">
    <source>
        <dbReference type="EMBL" id="SES48987.1"/>
    </source>
</evidence>
<accession>A0A1H9XTD9</accession>
<sequence>MKNFSRAKLAVFALAIACVSQGLLATVAHARTGDLVWIGPFGPTYVDKINCTRNGDYYIGQTLNYNGKSHTVVAYTCNKSGNAYPLYLELREK</sequence>
<name>A0A1H9XTD9_9PSEU</name>
<dbReference type="AlphaFoldDB" id="A0A1H9XTD9"/>
<evidence type="ECO:0000256" key="1">
    <source>
        <dbReference type="SAM" id="SignalP"/>
    </source>
</evidence>
<protein>
    <submittedName>
        <fullName evidence="2">Uncharacterized protein</fullName>
    </submittedName>
</protein>
<keyword evidence="3" id="KW-1185">Reference proteome</keyword>
<reference evidence="3" key="1">
    <citation type="submission" date="2016-10" db="EMBL/GenBank/DDBJ databases">
        <authorList>
            <person name="Varghese N."/>
            <person name="Submissions S."/>
        </authorList>
    </citation>
    <scope>NUCLEOTIDE SEQUENCE [LARGE SCALE GENOMIC DNA]</scope>
    <source>
        <strain evidence="3">CGMCC 4.578</strain>
    </source>
</reference>
<keyword evidence="1" id="KW-0732">Signal</keyword>
<dbReference type="EMBL" id="FOFT01000017">
    <property type="protein sequence ID" value="SES48987.1"/>
    <property type="molecule type" value="Genomic_DNA"/>
</dbReference>
<proteinExistence type="predicted"/>